<dbReference type="PROSITE" id="PS50943">
    <property type="entry name" value="HTH_CROC1"/>
    <property type="match status" value="1"/>
</dbReference>
<dbReference type="Proteomes" id="UP000257032">
    <property type="component" value="Unassembled WGS sequence"/>
</dbReference>
<dbReference type="EMBL" id="QTLC01000063">
    <property type="protein sequence ID" value="RDY69103.1"/>
    <property type="molecule type" value="Genomic_DNA"/>
</dbReference>
<sequence>MLEKKVDLQKIKEIRKSKHMSIEEMSTILGYDSPNGYFYLESGKSKFPAEKLAMVSKILDVPIQKLFFEVKVAKMETFHHWR</sequence>
<dbReference type="AlphaFoldDB" id="A0A3D8VIE8"/>
<proteinExistence type="predicted"/>
<organism evidence="2 3">
    <name type="scientific">Halobacillus trueperi</name>
    <dbReference type="NCBI Taxonomy" id="156205"/>
    <lineage>
        <taxon>Bacteria</taxon>
        <taxon>Bacillati</taxon>
        <taxon>Bacillota</taxon>
        <taxon>Bacilli</taxon>
        <taxon>Bacillales</taxon>
        <taxon>Bacillaceae</taxon>
        <taxon>Halobacillus</taxon>
    </lineage>
</organism>
<dbReference type="CDD" id="cd00093">
    <property type="entry name" value="HTH_XRE"/>
    <property type="match status" value="1"/>
</dbReference>
<gene>
    <name evidence="2" type="ORF">DXT76_16740</name>
</gene>
<dbReference type="RefSeq" id="WP_115894836.1">
    <property type="nucleotide sequence ID" value="NZ_QTLC01000063.1"/>
</dbReference>
<protein>
    <submittedName>
        <fullName evidence="2">XRE family transcriptional regulator</fullName>
    </submittedName>
</protein>
<evidence type="ECO:0000313" key="3">
    <source>
        <dbReference type="Proteomes" id="UP000257032"/>
    </source>
</evidence>
<dbReference type="Pfam" id="PF01381">
    <property type="entry name" value="HTH_3"/>
    <property type="match status" value="1"/>
</dbReference>
<reference evidence="2 3" key="1">
    <citation type="submission" date="2018-08" db="EMBL/GenBank/DDBJ databases">
        <title>Genome sequence of strict halophilic Halobacillus trueperi SS1 isolated from Lunsu, a salty water body of North West Himalayas.</title>
        <authorList>
            <person name="Gupta S."/>
            <person name="Sharma P."/>
            <person name="Dev K."/>
            <person name="Baumler D."/>
            <person name="Sourirajan A."/>
        </authorList>
    </citation>
    <scope>NUCLEOTIDE SEQUENCE [LARGE SCALE GENOMIC DNA]</scope>
    <source>
        <strain evidence="2 3">SS1</strain>
    </source>
</reference>
<dbReference type="SMART" id="SM00530">
    <property type="entry name" value="HTH_XRE"/>
    <property type="match status" value="1"/>
</dbReference>
<evidence type="ECO:0000313" key="2">
    <source>
        <dbReference type="EMBL" id="RDY69103.1"/>
    </source>
</evidence>
<dbReference type="GO" id="GO:0003677">
    <property type="term" value="F:DNA binding"/>
    <property type="evidence" value="ECO:0007669"/>
    <property type="project" value="InterPro"/>
</dbReference>
<dbReference type="Gene3D" id="1.10.260.40">
    <property type="entry name" value="lambda repressor-like DNA-binding domains"/>
    <property type="match status" value="1"/>
</dbReference>
<dbReference type="SUPFAM" id="SSF47413">
    <property type="entry name" value="lambda repressor-like DNA-binding domains"/>
    <property type="match status" value="1"/>
</dbReference>
<name>A0A3D8VIE8_9BACI</name>
<dbReference type="InterPro" id="IPR001387">
    <property type="entry name" value="Cro/C1-type_HTH"/>
</dbReference>
<comment type="caution">
    <text evidence="2">The sequence shown here is derived from an EMBL/GenBank/DDBJ whole genome shotgun (WGS) entry which is preliminary data.</text>
</comment>
<feature type="domain" description="HTH cro/C1-type" evidence="1">
    <location>
        <begin position="11"/>
        <end position="66"/>
    </location>
</feature>
<evidence type="ECO:0000259" key="1">
    <source>
        <dbReference type="PROSITE" id="PS50943"/>
    </source>
</evidence>
<dbReference type="InterPro" id="IPR010982">
    <property type="entry name" value="Lambda_DNA-bd_dom_sf"/>
</dbReference>
<accession>A0A3D8VIE8</accession>